<evidence type="ECO:0000313" key="1">
    <source>
        <dbReference type="EMBL" id="KAF5826830.1"/>
    </source>
</evidence>
<proteinExistence type="predicted"/>
<reference evidence="1" key="1">
    <citation type="submission" date="2017-08" db="EMBL/GenBank/DDBJ databases">
        <authorList>
            <person name="Polle J.E."/>
            <person name="Barry K."/>
            <person name="Cushman J."/>
            <person name="Schmutz J."/>
            <person name="Tran D."/>
            <person name="Hathwaick L.T."/>
            <person name="Yim W.C."/>
            <person name="Jenkins J."/>
            <person name="Mckie-Krisberg Z.M."/>
            <person name="Prochnik S."/>
            <person name="Lindquist E."/>
            <person name="Dockter R.B."/>
            <person name="Adam C."/>
            <person name="Molina H."/>
            <person name="Bunkerborg J."/>
            <person name="Jin E."/>
            <person name="Buchheim M."/>
            <person name="Magnuson J."/>
        </authorList>
    </citation>
    <scope>NUCLEOTIDE SEQUENCE</scope>
    <source>
        <strain evidence="1">CCAP 19/18</strain>
    </source>
</reference>
<protein>
    <submittedName>
        <fullName evidence="1">Uncharacterized protein</fullName>
    </submittedName>
</protein>
<evidence type="ECO:0000313" key="2">
    <source>
        <dbReference type="Proteomes" id="UP000815325"/>
    </source>
</evidence>
<accession>A0ABQ7FWU2</accession>
<name>A0ABQ7FWU2_DUNSA</name>
<organism evidence="1 2">
    <name type="scientific">Dunaliella salina</name>
    <name type="common">Green alga</name>
    <name type="synonym">Protococcus salinus</name>
    <dbReference type="NCBI Taxonomy" id="3046"/>
    <lineage>
        <taxon>Eukaryota</taxon>
        <taxon>Viridiplantae</taxon>
        <taxon>Chlorophyta</taxon>
        <taxon>core chlorophytes</taxon>
        <taxon>Chlorophyceae</taxon>
        <taxon>CS clade</taxon>
        <taxon>Chlamydomonadales</taxon>
        <taxon>Dunaliellaceae</taxon>
        <taxon>Dunaliella</taxon>
    </lineage>
</organism>
<sequence>MVGAVTGITGHCPYGKRFADALQAQAFWARQVDARKVDREWSALLSVESRGCEGRVPRVEDPRQLMYSSVQPCRGLQRALWFTKRALVTPSAVPERAL</sequence>
<dbReference type="Proteomes" id="UP000815325">
    <property type="component" value="Unassembled WGS sequence"/>
</dbReference>
<comment type="caution">
    <text evidence="1">The sequence shown here is derived from an EMBL/GenBank/DDBJ whole genome shotgun (WGS) entry which is preliminary data.</text>
</comment>
<gene>
    <name evidence="1" type="ORF">DUNSADRAFT_1930</name>
</gene>
<keyword evidence="2" id="KW-1185">Reference proteome</keyword>
<dbReference type="EMBL" id="MU070691">
    <property type="protein sequence ID" value="KAF5826830.1"/>
    <property type="molecule type" value="Genomic_DNA"/>
</dbReference>